<proteinExistence type="predicted"/>
<keyword evidence="8" id="KW-1185">Reference proteome</keyword>
<comment type="subcellular location">
    <subcellularLocation>
        <location evidence="1">Membrane</location>
    </subcellularLocation>
</comment>
<organism evidence="7 8">
    <name type="scientific">Aldrovandia affinis</name>
    <dbReference type="NCBI Taxonomy" id="143900"/>
    <lineage>
        <taxon>Eukaryota</taxon>
        <taxon>Metazoa</taxon>
        <taxon>Chordata</taxon>
        <taxon>Craniata</taxon>
        <taxon>Vertebrata</taxon>
        <taxon>Euteleostomi</taxon>
        <taxon>Actinopterygii</taxon>
        <taxon>Neopterygii</taxon>
        <taxon>Teleostei</taxon>
        <taxon>Notacanthiformes</taxon>
        <taxon>Halosauridae</taxon>
        <taxon>Aldrovandia</taxon>
    </lineage>
</organism>
<protein>
    <recommendedName>
        <fullName evidence="9">Ig-like domain-containing protein</fullName>
    </recommendedName>
</protein>
<dbReference type="PANTHER" id="PTHR12080:SF108">
    <property type="entry name" value="VASCULAR ENDOTHELIAL GROWTH FACTOR RECEPTOR 1"/>
    <property type="match status" value="1"/>
</dbReference>
<keyword evidence="2" id="KW-0732">Signal</keyword>
<keyword evidence="6" id="KW-0812">Transmembrane</keyword>
<sequence length="291" mass="32361">MLRGQSRSLNEAAPSSENSEHEGEEAMRSRHQCPVWGVYLLLVLFPGQWECLSVHFPSEQPLHVILTQTLVLEAQIDLGMGEQVTLVTWERESLGGDSSEKVKVAEFPQKTANPRITTEKQGATLRVTDFRHEDQGVYTITVMEQGNVQSLASKIIQVYEAVHHVSVAINVSHSLLSCGEAWGTDPRFSWLHETGVVTEEVGRVSADGKVLQLFAKPCGHFTCIVSNSLGHSSATYTAEPCERQGSGTMVAVVFLVILLICGGALAFLVWRRRRTYKNRGERLREPYEDQL</sequence>
<dbReference type="SUPFAM" id="SSF48726">
    <property type="entry name" value="Immunoglobulin"/>
    <property type="match status" value="1"/>
</dbReference>
<feature type="region of interest" description="Disordered" evidence="5">
    <location>
        <begin position="1"/>
        <end position="26"/>
    </location>
</feature>
<evidence type="ECO:0000256" key="4">
    <source>
        <dbReference type="ARBA" id="ARBA00023180"/>
    </source>
</evidence>
<keyword evidence="3 6" id="KW-0472">Membrane</keyword>
<dbReference type="GO" id="GO:0016020">
    <property type="term" value="C:membrane"/>
    <property type="evidence" value="ECO:0007669"/>
    <property type="project" value="UniProtKB-SubCell"/>
</dbReference>
<evidence type="ECO:0000256" key="5">
    <source>
        <dbReference type="SAM" id="MobiDB-lite"/>
    </source>
</evidence>
<dbReference type="InterPro" id="IPR013783">
    <property type="entry name" value="Ig-like_fold"/>
</dbReference>
<dbReference type="GO" id="GO:0005911">
    <property type="term" value="C:cell-cell junction"/>
    <property type="evidence" value="ECO:0007669"/>
    <property type="project" value="TreeGrafter"/>
</dbReference>
<keyword evidence="6" id="KW-1133">Transmembrane helix</keyword>
<evidence type="ECO:0000256" key="3">
    <source>
        <dbReference type="ARBA" id="ARBA00023136"/>
    </source>
</evidence>
<evidence type="ECO:0008006" key="9">
    <source>
        <dbReference type="Google" id="ProtNLM"/>
    </source>
</evidence>
<dbReference type="InterPro" id="IPR015631">
    <property type="entry name" value="CD2/SLAM_rcpt"/>
</dbReference>
<name>A0AAD7SLR2_9TELE</name>
<evidence type="ECO:0000256" key="2">
    <source>
        <dbReference type="ARBA" id="ARBA00022729"/>
    </source>
</evidence>
<evidence type="ECO:0000313" key="7">
    <source>
        <dbReference type="EMBL" id="KAJ8405002.1"/>
    </source>
</evidence>
<dbReference type="Proteomes" id="UP001221898">
    <property type="component" value="Unassembled WGS sequence"/>
</dbReference>
<gene>
    <name evidence="7" type="ORF">AAFF_G00329230</name>
</gene>
<dbReference type="InterPro" id="IPR036179">
    <property type="entry name" value="Ig-like_dom_sf"/>
</dbReference>
<evidence type="ECO:0000256" key="1">
    <source>
        <dbReference type="ARBA" id="ARBA00004370"/>
    </source>
</evidence>
<feature type="transmembrane region" description="Helical" evidence="6">
    <location>
        <begin position="249"/>
        <end position="270"/>
    </location>
</feature>
<accession>A0AAD7SLR2</accession>
<dbReference type="EMBL" id="JAINUG010000050">
    <property type="protein sequence ID" value="KAJ8405002.1"/>
    <property type="molecule type" value="Genomic_DNA"/>
</dbReference>
<reference evidence="7" key="1">
    <citation type="journal article" date="2023" name="Science">
        <title>Genome structures resolve the early diversification of teleost fishes.</title>
        <authorList>
            <person name="Parey E."/>
            <person name="Louis A."/>
            <person name="Montfort J."/>
            <person name="Bouchez O."/>
            <person name="Roques C."/>
            <person name="Iampietro C."/>
            <person name="Lluch J."/>
            <person name="Castinel A."/>
            <person name="Donnadieu C."/>
            <person name="Desvignes T."/>
            <person name="Floi Bucao C."/>
            <person name="Jouanno E."/>
            <person name="Wen M."/>
            <person name="Mejri S."/>
            <person name="Dirks R."/>
            <person name="Jansen H."/>
            <person name="Henkel C."/>
            <person name="Chen W.J."/>
            <person name="Zahm M."/>
            <person name="Cabau C."/>
            <person name="Klopp C."/>
            <person name="Thompson A.W."/>
            <person name="Robinson-Rechavi M."/>
            <person name="Braasch I."/>
            <person name="Lecointre G."/>
            <person name="Bobe J."/>
            <person name="Postlethwait J.H."/>
            <person name="Berthelot C."/>
            <person name="Roest Crollius H."/>
            <person name="Guiguen Y."/>
        </authorList>
    </citation>
    <scope>NUCLEOTIDE SEQUENCE</scope>
    <source>
        <tissue evidence="7">Blood</tissue>
    </source>
</reference>
<dbReference type="PANTHER" id="PTHR12080">
    <property type="entry name" value="SIGNALING LYMPHOCYTIC ACTIVATION MOLECULE"/>
    <property type="match status" value="1"/>
</dbReference>
<evidence type="ECO:0000256" key="6">
    <source>
        <dbReference type="SAM" id="Phobius"/>
    </source>
</evidence>
<dbReference type="AlphaFoldDB" id="A0AAD7SLR2"/>
<keyword evidence="4" id="KW-0325">Glycoprotein</keyword>
<feature type="compositionally biased region" description="Polar residues" evidence="5">
    <location>
        <begin position="1"/>
        <end position="17"/>
    </location>
</feature>
<evidence type="ECO:0000313" key="8">
    <source>
        <dbReference type="Proteomes" id="UP001221898"/>
    </source>
</evidence>
<dbReference type="Gene3D" id="2.60.40.10">
    <property type="entry name" value="Immunoglobulins"/>
    <property type="match status" value="1"/>
</dbReference>
<comment type="caution">
    <text evidence="7">The sequence shown here is derived from an EMBL/GenBank/DDBJ whole genome shotgun (WGS) entry which is preliminary data.</text>
</comment>